<accession>A0ABQ7WE55</accession>
<proteinExistence type="inferred from homology"/>
<keyword evidence="4" id="KW-0560">Oxidoreductase</keyword>
<dbReference type="PANTHER" id="PTHR47990">
    <property type="entry name" value="2-OXOGLUTARATE (2OG) AND FE(II)-DEPENDENT OXYGENASE SUPERFAMILY PROTEIN-RELATED"/>
    <property type="match status" value="1"/>
</dbReference>
<dbReference type="Pfam" id="PF14226">
    <property type="entry name" value="DIOX_N"/>
    <property type="match status" value="1"/>
</dbReference>
<dbReference type="Proteomes" id="UP000826656">
    <property type="component" value="Unassembled WGS sequence"/>
</dbReference>
<comment type="caution">
    <text evidence="6">The sequence shown here is derived from an EMBL/GenBank/DDBJ whole genome shotgun (WGS) entry which is preliminary data.</text>
</comment>
<keyword evidence="7" id="KW-1185">Reference proteome</keyword>
<dbReference type="PROSITE" id="PS51471">
    <property type="entry name" value="FE2OG_OXY"/>
    <property type="match status" value="1"/>
</dbReference>
<dbReference type="InterPro" id="IPR005123">
    <property type="entry name" value="Oxoglu/Fe-dep_dioxygenase_dom"/>
</dbReference>
<evidence type="ECO:0000313" key="6">
    <source>
        <dbReference type="EMBL" id="KAH0778142.1"/>
    </source>
</evidence>
<protein>
    <recommendedName>
        <fullName evidence="5">Fe2OG dioxygenase domain-containing protein</fullName>
    </recommendedName>
</protein>
<dbReference type="EMBL" id="JAIVGD010000002">
    <property type="protein sequence ID" value="KAH0778142.1"/>
    <property type="molecule type" value="Genomic_DNA"/>
</dbReference>
<name>A0ABQ7WE55_SOLTU</name>
<evidence type="ECO:0000313" key="7">
    <source>
        <dbReference type="Proteomes" id="UP000826656"/>
    </source>
</evidence>
<gene>
    <name evidence="6" type="ORF">KY290_004569</name>
</gene>
<dbReference type="InterPro" id="IPR026992">
    <property type="entry name" value="DIOX_N"/>
</dbReference>
<evidence type="ECO:0000256" key="4">
    <source>
        <dbReference type="RuleBase" id="RU003682"/>
    </source>
</evidence>
<sequence length="261" mass="30133">MEESLDPPFVETYKNLFDTNILNEEHMNDLFMVEECELPLINLHQLKYGDKFEREECKKKIAKASREWGFFQVVNHGVSPNILGEMRTEQVKLFKKTFNEKMNIDKSLNFSEGSYRWGTPTATCLRQISWSEAFHVPLSDVSKGFSSLSSTMEEFATTLSELAQELARLLAEELGDYNYKLDYFKETCLASTCYLRMNRYPACPISPQLFGLMPHTDSDFLTILHQDEIGGLQLFRDGKWISVKPNHEALIINIGDLFQRG</sequence>
<keyword evidence="3 4" id="KW-0408">Iron</keyword>
<dbReference type="SUPFAM" id="SSF51197">
    <property type="entry name" value="Clavaminate synthase-like"/>
    <property type="match status" value="1"/>
</dbReference>
<dbReference type="Pfam" id="PF03171">
    <property type="entry name" value="2OG-FeII_Oxy"/>
    <property type="match status" value="1"/>
</dbReference>
<evidence type="ECO:0000256" key="3">
    <source>
        <dbReference type="ARBA" id="ARBA00023004"/>
    </source>
</evidence>
<keyword evidence="1 4" id="KW-0479">Metal-binding</keyword>
<feature type="domain" description="Fe2OG dioxygenase" evidence="5">
    <location>
        <begin position="191"/>
        <end position="261"/>
    </location>
</feature>
<evidence type="ECO:0000256" key="1">
    <source>
        <dbReference type="ARBA" id="ARBA00022723"/>
    </source>
</evidence>
<evidence type="ECO:0000259" key="5">
    <source>
        <dbReference type="PROSITE" id="PS51471"/>
    </source>
</evidence>
<comment type="similarity">
    <text evidence="4">Belongs to the iron/ascorbate-dependent oxidoreductase family.</text>
</comment>
<organism evidence="6 7">
    <name type="scientific">Solanum tuberosum</name>
    <name type="common">Potato</name>
    <dbReference type="NCBI Taxonomy" id="4113"/>
    <lineage>
        <taxon>Eukaryota</taxon>
        <taxon>Viridiplantae</taxon>
        <taxon>Streptophyta</taxon>
        <taxon>Embryophyta</taxon>
        <taxon>Tracheophyta</taxon>
        <taxon>Spermatophyta</taxon>
        <taxon>Magnoliopsida</taxon>
        <taxon>eudicotyledons</taxon>
        <taxon>Gunneridae</taxon>
        <taxon>Pentapetalae</taxon>
        <taxon>asterids</taxon>
        <taxon>lamiids</taxon>
        <taxon>Solanales</taxon>
        <taxon>Solanaceae</taxon>
        <taxon>Solanoideae</taxon>
        <taxon>Solaneae</taxon>
        <taxon>Solanum</taxon>
    </lineage>
</organism>
<dbReference type="Gene3D" id="2.60.120.330">
    <property type="entry name" value="B-lactam Antibiotic, Isopenicillin N Synthase, Chain"/>
    <property type="match status" value="1"/>
</dbReference>
<dbReference type="InterPro" id="IPR027443">
    <property type="entry name" value="IPNS-like_sf"/>
</dbReference>
<evidence type="ECO:0000256" key="2">
    <source>
        <dbReference type="ARBA" id="ARBA00022896"/>
    </source>
</evidence>
<reference evidence="6 7" key="1">
    <citation type="journal article" date="2021" name="bioRxiv">
        <title>Chromosome-scale and haplotype-resolved genome assembly of a tetraploid potato cultivar.</title>
        <authorList>
            <person name="Sun H."/>
            <person name="Jiao W.-B."/>
            <person name="Krause K."/>
            <person name="Campoy J.A."/>
            <person name="Goel M."/>
            <person name="Folz-Donahue K."/>
            <person name="Kukat C."/>
            <person name="Huettel B."/>
            <person name="Schneeberger K."/>
        </authorList>
    </citation>
    <scope>NUCLEOTIDE SEQUENCE [LARGE SCALE GENOMIC DNA]</scope>
    <source>
        <strain evidence="6">SolTubOtavaFocal</strain>
        <tissue evidence="6">Leaves</tissue>
    </source>
</reference>
<dbReference type="InterPro" id="IPR044861">
    <property type="entry name" value="IPNS-like_FE2OG_OXY"/>
</dbReference>
<dbReference type="InterPro" id="IPR050231">
    <property type="entry name" value="Iron_ascorbate_oxido_reductase"/>
</dbReference>
<keyword evidence="2" id="KW-0847">Vitamin C</keyword>